<proteinExistence type="predicted"/>
<evidence type="ECO:0000313" key="1">
    <source>
        <dbReference type="EMBL" id="KAJ7772877.1"/>
    </source>
</evidence>
<sequence length="180" mass="20646">MASLHLPRDRIAMASFHNLHFLELSLRDWSFTEIHACLYPFPDIQDLTLTCVPMHYLRRRLPNLRRYTGPCVLISHAAPQDIMISSGFALDLRTHWWRGSIISLWVSIKYRNLSGPPLSDVLAFFPNLVTLTVHIYLGKQPAGQDPTTILPAPEVRACEVLEQLRQLLKVRKGLERVVLN</sequence>
<dbReference type="AlphaFoldDB" id="A0AAD7JVM4"/>
<reference evidence="1" key="1">
    <citation type="submission" date="2023-03" db="EMBL/GenBank/DDBJ databases">
        <title>Massive genome expansion in bonnet fungi (Mycena s.s.) driven by repeated elements and novel gene families across ecological guilds.</title>
        <authorList>
            <consortium name="Lawrence Berkeley National Laboratory"/>
            <person name="Harder C.B."/>
            <person name="Miyauchi S."/>
            <person name="Viragh M."/>
            <person name="Kuo A."/>
            <person name="Thoen E."/>
            <person name="Andreopoulos B."/>
            <person name="Lu D."/>
            <person name="Skrede I."/>
            <person name="Drula E."/>
            <person name="Henrissat B."/>
            <person name="Morin E."/>
            <person name="Kohler A."/>
            <person name="Barry K."/>
            <person name="LaButti K."/>
            <person name="Morin E."/>
            <person name="Salamov A."/>
            <person name="Lipzen A."/>
            <person name="Mereny Z."/>
            <person name="Hegedus B."/>
            <person name="Baldrian P."/>
            <person name="Stursova M."/>
            <person name="Weitz H."/>
            <person name="Taylor A."/>
            <person name="Grigoriev I.V."/>
            <person name="Nagy L.G."/>
            <person name="Martin F."/>
            <person name="Kauserud H."/>
        </authorList>
    </citation>
    <scope>NUCLEOTIDE SEQUENCE</scope>
    <source>
        <strain evidence="1">CBHHK188m</strain>
    </source>
</reference>
<name>A0AAD7JVM4_9AGAR</name>
<dbReference type="EMBL" id="JARJLG010000018">
    <property type="protein sequence ID" value="KAJ7772877.1"/>
    <property type="molecule type" value="Genomic_DNA"/>
</dbReference>
<protein>
    <recommendedName>
        <fullName evidence="3">F-box domain-containing protein</fullName>
    </recommendedName>
</protein>
<evidence type="ECO:0008006" key="3">
    <source>
        <dbReference type="Google" id="ProtNLM"/>
    </source>
</evidence>
<dbReference type="Proteomes" id="UP001215280">
    <property type="component" value="Unassembled WGS sequence"/>
</dbReference>
<organism evidence="1 2">
    <name type="scientific">Mycena maculata</name>
    <dbReference type="NCBI Taxonomy" id="230809"/>
    <lineage>
        <taxon>Eukaryota</taxon>
        <taxon>Fungi</taxon>
        <taxon>Dikarya</taxon>
        <taxon>Basidiomycota</taxon>
        <taxon>Agaricomycotina</taxon>
        <taxon>Agaricomycetes</taxon>
        <taxon>Agaricomycetidae</taxon>
        <taxon>Agaricales</taxon>
        <taxon>Marasmiineae</taxon>
        <taxon>Mycenaceae</taxon>
        <taxon>Mycena</taxon>
    </lineage>
</organism>
<accession>A0AAD7JVM4</accession>
<keyword evidence="2" id="KW-1185">Reference proteome</keyword>
<comment type="caution">
    <text evidence="1">The sequence shown here is derived from an EMBL/GenBank/DDBJ whole genome shotgun (WGS) entry which is preliminary data.</text>
</comment>
<evidence type="ECO:0000313" key="2">
    <source>
        <dbReference type="Proteomes" id="UP001215280"/>
    </source>
</evidence>
<gene>
    <name evidence="1" type="ORF">DFH07DRAFT_991174</name>
</gene>